<evidence type="ECO:0000256" key="1">
    <source>
        <dbReference type="ARBA" id="ARBA00004604"/>
    </source>
</evidence>
<evidence type="ECO:0000256" key="5">
    <source>
        <dbReference type="ARBA" id="ARBA00022741"/>
    </source>
</evidence>
<dbReference type="Gene3D" id="3.40.50.300">
    <property type="entry name" value="P-loop containing nucleotide triphosphate hydrolases"/>
    <property type="match status" value="1"/>
</dbReference>
<dbReference type="PANTHER" id="PTHR12755">
    <property type="entry name" value="CLEAVAGE/POLYADENYLATION FACTOR IA SUBUNIT CLP1P"/>
    <property type="match status" value="1"/>
</dbReference>
<dbReference type="InterPro" id="IPR045116">
    <property type="entry name" value="Clp1/Grc3"/>
</dbReference>
<evidence type="ECO:0000313" key="11">
    <source>
        <dbReference type="EMBL" id="CAB0032266.1"/>
    </source>
</evidence>
<proteinExistence type="inferred from homology"/>
<dbReference type="GO" id="GO:0005524">
    <property type="term" value="F:ATP binding"/>
    <property type="evidence" value="ECO:0007669"/>
    <property type="project" value="UniProtKB-KW"/>
</dbReference>
<feature type="domain" description="Clp1 P-loop" evidence="9">
    <location>
        <begin position="4"/>
        <end position="151"/>
    </location>
</feature>
<name>A0A6H5I6U4_9HYME</name>
<evidence type="ECO:0000259" key="9">
    <source>
        <dbReference type="Pfam" id="PF16575"/>
    </source>
</evidence>
<dbReference type="GO" id="GO:0005730">
    <property type="term" value="C:nucleolus"/>
    <property type="evidence" value="ECO:0007669"/>
    <property type="project" value="UniProtKB-SubCell"/>
</dbReference>
<dbReference type="OrthoDB" id="2405412at2759"/>
<keyword evidence="8" id="KW-0539">Nucleus</keyword>
<evidence type="ECO:0000256" key="6">
    <source>
        <dbReference type="ARBA" id="ARBA00022777"/>
    </source>
</evidence>
<keyword evidence="3" id="KW-0698">rRNA processing</keyword>
<dbReference type="InterPro" id="IPR057570">
    <property type="entry name" value="NOL9_C"/>
</dbReference>
<dbReference type="SUPFAM" id="SSF52540">
    <property type="entry name" value="P-loop containing nucleoside triphosphate hydrolases"/>
    <property type="match status" value="1"/>
</dbReference>
<keyword evidence="4" id="KW-0808">Transferase</keyword>
<keyword evidence="6" id="KW-0418">Kinase</keyword>
<dbReference type="GO" id="GO:0000448">
    <property type="term" value="P:cleavage in ITS2 between 5.8S rRNA and LSU-rRNA of tricistronic rRNA transcript (SSU-rRNA, 5.8S rRNA, LSU-rRNA)"/>
    <property type="evidence" value="ECO:0007669"/>
    <property type="project" value="TreeGrafter"/>
</dbReference>
<reference evidence="11 12" key="1">
    <citation type="submission" date="2020-02" db="EMBL/GenBank/DDBJ databases">
        <authorList>
            <person name="Ferguson B K."/>
        </authorList>
    </citation>
    <scope>NUCLEOTIDE SEQUENCE [LARGE SCALE GENOMIC DNA]</scope>
</reference>
<dbReference type="GO" id="GO:0051731">
    <property type="term" value="F:polynucleotide 5'-hydroxyl-kinase activity"/>
    <property type="evidence" value="ECO:0007669"/>
    <property type="project" value="InterPro"/>
</dbReference>
<evidence type="ECO:0000313" key="12">
    <source>
        <dbReference type="Proteomes" id="UP000479190"/>
    </source>
</evidence>
<comment type="similarity">
    <text evidence="2">Belongs to the Clp1 family. NOL9/GRC3 subfamily.</text>
</comment>
<sequence>MVTGGKGVGKSTTVRYLINSYLQESDKVILLDLDPGQAEMTYPGCVSLSIIEEPLLGPNFTHLKHPYYQQCLDEVNVSNCIPRYINYVKKLVDCLRSSKELSKYPIVVNTMGFCKGLGLDLCLLTIKFVQPTCVIQLESKIPKNNYDYKLTSDYVNEVKTLSICWNDASVSQVLQRNFKYHYFFVKSRAEGKRVFENSNMEPRQQRELNMLSYFSKIVDDRHNKSYCTLTSETINNIVPYEVPFDSVCVTLNQSVSPTHVLAAINGSVVALCGLDREQIKHTTGSSSYEQRYNSRSACEYPQYVVNATPSMCYGFGIVRGVDMEKRCLYINTPLNEAELQHVNLLLGCQKTPVPFLRALAVGGNADGPVPYMGPPSLLPTGREARRREGQFRVDLNASKKAAAHTHTHTPLIRVQHLHRSFVNGYFTRAAACSRAFARYLQLQLHVRVCAERSNEGIHRIQSDQRGKKKRRSGAFRGSHPLLLSFMLPLRVEVVVDRAVCILYSNTRKSRTRYSVSHNDIHALDCVYGWEYLRFMLLLLPPRIWYTSI</sequence>
<evidence type="ECO:0000256" key="4">
    <source>
        <dbReference type="ARBA" id="ARBA00022679"/>
    </source>
</evidence>
<evidence type="ECO:0000256" key="3">
    <source>
        <dbReference type="ARBA" id="ARBA00022552"/>
    </source>
</evidence>
<dbReference type="Proteomes" id="UP000479190">
    <property type="component" value="Unassembled WGS sequence"/>
</dbReference>
<comment type="subcellular location">
    <subcellularLocation>
        <location evidence="1">Nucleus</location>
        <location evidence="1">Nucleolus</location>
    </subcellularLocation>
</comment>
<gene>
    <name evidence="11" type="ORF">TBRA_LOCUS4210</name>
</gene>
<feature type="domain" description="NOL9 C-terminal" evidence="10">
    <location>
        <begin position="309"/>
        <end position="350"/>
    </location>
</feature>
<keyword evidence="7" id="KW-0067">ATP-binding</keyword>
<keyword evidence="12" id="KW-1185">Reference proteome</keyword>
<keyword evidence="5" id="KW-0547">Nucleotide-binding</keyword>
<dbReference type="EMBL" id="CADCXV010000672">
    <property type="protein sequence ID" value="CAB0032266.1"/>
    <property type="molecule type" value="Genomic_DNA"/>
</dbReference>
<accession>A0A6H5I6U4</accession>
<evidence type="ECO:0000256" key="2">
    <source>
        <dbReference type="ARBA" id="ARBA00011003"/>
    </source>
</evidence>
<organism evidence="11 12">
    <name type="scientific">Trichogramma brassicae</name>
    <dbReference type="NCBI Taxonomy" id="86971"/>
    <lineage>
        <taxon>Eukaryota</taxon>
        <taxon>Metazoa</taxon>
        <taxon>Ecdysozoa</taxon>
        <taxon>Arthropoda</taxon>
        <taxon>Hexapoda</taxon>
        <taxon>Insecta</taxon>
        <taxon>Pterygota</taxon>
        <taxon>Neoptera</taxon>
        <taxon>Endopterygota</taxon>
        <taxon>Hymenoptera</taxon>
        <taxon>Apocrita</taxon>
        <taxon>Proctotrupomorpha</taxon>
        <taxon>Chalcidoidea</taxon>
        <taxon>Trichogrammatidae</taxon>
        <taxon>Trichogramma</taxon>
    </lineage>
</organism>
<dbReference type="InterPro" id="IPR027417">
    <property type="entry name" value="P-loop_NTPase"/>
</dbReference>
<dbReference type="PANTHER" id="PTHR12755:SF3">
    <property type="entry name" value="POLYNUCLEOTIDE 5'-HYDROXYL-KINASE NOL9"/>
    <property type="match status" value="1"/>
</dbReference>
<protein>
    <submittedName>
        <fullName evidence="11">Uncharacterized protein</fullName>
    </submittedName>
</protein>
<dbReference type="InterPro" id="IPR032319">
    <property type="entry name" value="CLP1_P"/>
</dbReference>
<dbReference type="AlphaFoldDB" id="A0A6H5I6U4"/>
<evidence type="ECO:0000256" key="7">
    <source>
        <dbReference type="ARBA" id="ARBA00022840"/>
    </source>
</evidence>
<evidence type="ECO:0000256" key="8">
    <source>
        <dbReference type="ARBA" id="ARBA00023242"/>
    </source>
</evidence>
<dbReference type="Pfam" id="PF25467">
    <property type="entry name" value="NOL9_C"/>
    <property type="match status" value="1"/>
</dbReference>
<evidence type="ECO:0000259" key="10">
    <source>
        <dbReference type="Pfam" id="PF25467"/>
    </source>
</evidence>
<dbReference type="Pfam" id="PF16575">
    <property type="entry name" value="CLP1_P"/>
    <property type="match status" value="1"/>
</dbReference>